<protein>
    <submittedName>
        <fullName evidence="1">Uncharacterized protein</fullName>
    </submittedName>
</protein>
<dbReference type="EMBL" id="CP012543">
    <property type="protein sequence ID" value="QCD47669.1"/>
    <property type="molecule type" value="Genomic_DNA"/>
</dbReference>
<name>A0A6G5QPW5_CAMRE</name>
<gene>
    <name evidence="1" type="ORF">CRECT_2066</name>
</gene>
<evidence type="ECO:0000313" key="1">
    <source>
        <dbReference type="EMBL" id="QCD47669.1"/>
    </source>
</evidence>
<evidence type="ECO:0000313" key="2">
    <source>
        <dbReference type="Proteomes" id="UP000502377"/>
    </source>
</evidence>
<dbReference type="RefSeq" id="WP_002943986.1">
    <property type="nucleotide sequence ID" value="NZ_CP012543.1"/>
</dbReference>
<organism evidence="1 2">
    <name type="scientific">Campylobacter rectus</name>
    <name type="common">Wolinella recta</name>
    <dbReference type="NCBI Taxonomy" id="203"/>
    <lineage>
        <taxon>Bacteria</taxon>
        <taxon>Pseudomonadati</taxon>
        <taxon>Campylobacterota</taxon>
        <taxon>Epsilonproteobacteria</taxon>
        <taxon>Campylobacterales</taxon>
        <taxon>Campylobacteraceae</taxon>
        <taxon>Campylobacter</taxon>
    </lineage>
</organism>
<dbReference type="Proteomes" id="UP000502377">
    <property type="component" value="Chromosome"/>
</dbReference>
<accession>A0A6G5QPW5</accession>
<dbReference type="KEGG" id="crx:CRECT_2066"/>
<sequence>MKSAVSAIKLADNAKIDLFRILCERDFFIALYFIYVNILPENLKKLGFYLKTRGTKT</sequence>
<reference evidence="1 2" key="1">
    <citation type="submission" date="2016-07" db="EMBL/GenBank/DDBJ databases">
        <title>Comparative genomics of the Campylobacter concisus group.</title>
        <authorList>
            <person name="Miller W.G."/>
            <person name="Yee E."/>
            <person name="Chapman M.H."/>
            <person name="Huynh S."/>
            <person name="Bono J.L."/>
            <person name="On S.L.W."/>
            <person name="StLeger J."/>
            <person name="Foster G."/>
            <person name="Parker C.T."/>
        </authorList>
    </citation>
    <scope>NUCLEOTIDE SEQUENCE [LARGE SCALE GENOMIC DNA]</scope>
    <source>
        <strain evidence="1 2">ATCC 33238</strain>
    </source>
</reference>
<dbReference type="AlphaFoldDB" id="A0A6G5QPW5"/>
<proteinExistence type="predicted"/>